<evidence type="ECO:0000256" key="1">
    <source>
        <dbReference type="SAM" id="MobiDB-lite"/>
    </source>
</evidence>
<evidence type="ECO:0000313" key="3">
    <source>
        <dbReference type="Proteomes" id="UP000283644"/>
    </source>
</evidence>
<proteinExistence type="predicted"/>
<sequence>MRVDPLGVSGPTPGQARGPNWRRTSQGFYVPADVDGENVDQRILEASVVVPPQGAITGWAALRWQRGRWFDGTTASGDKLPVPIMISTHDIRPQAGIKPCGEGTRPENIIVVDGVRVTNPVWSTSFAMRYAETPRRAALALEMAAYNDLASVAELAAMLGEQSGWTGVPNARLGLKLAGENAWSPAEVFLKQVWELEGGFPRPLQNVPIFDLSGRHIGTPDLFDPAAGVMGEYDGPDHLRADQRVTDVRRAADFADHHLECVTMLAGDTTGHFLARLDAAYRRAGRRRTRRTWTIEPPDWWISTRTVEQRRALTPDQRDRLLRYRIA</sequence>
<gene>
    <name evidence="2" type="ORF">D0Z08_29325</name>
</gene>
<comment type="caution">
    <text evidence="2">The sequence shown here is derived from an EMBL/GenBank/DDBJ whole genome shotgun (WGS) entry which is preliminary data.</text>
</comment>
<evidence type="ECO:0000313" key="2">
    <source>
        <dbReference type="EMBL" id="RHW23519.1"/>
    </source>
</evidence>
<dbReference type="OrthoDB" id="3771067at2"/>
<keyword evidence="3" id="KW-1185">Reference proteome</keyword>
<accession>A0A417XSS7</accession>
<evidence type="ECO:0008006" key="4">
    <source>
        <dbReference type="Google" id="ProtNLM"/>
    </source>
</evidence>
<dbReference type="EMBL" id="QXGH01000045">
    <property type="protein sequence ID" value="RHW23519.1"/>
    <property type="molecule type" value="Genomic_DNA"/>
</dbReference>
<dbReference type="RefSeq" id="WP_118928832.1">
    <property type="nucleotide sequence ID" value="NZ_QXGH01000045.1"/>
</dbReference>
<reference evidence="2 3" key="1">
    <citation type="submission" date="2018-09" db="EMBL/GenBank/DDBJ databases">
        <title>Genome sequencing of Nocardioides immobilis CCTCC AB 2017083 for comparison to Nocardioides silvaticus.</title>
        <authorList>
            <person name="Li C."/>
            <person name="Wang G."/>
        </authorList>
    </citation>
    <scope>NUCLEOTIDE SEQUENCE [LARGE SCALE GENOMIC DNA]</scope>
    <source>
        <strain evidence="2 3">CCTCC AB 2017083</strain>
    </source>
</reference>
<protein>
    <recommendedName>
        <fullName evidence="4">AbiEi antitoxin C-terminal domain-containing protein</fullName>
    </recommendedName>
</protein>
<dbReference type="Proteomes" id="UP000283644">
    <property type="component" value="Unassembled WGS sequence"/>
</dbReference>
<feature type="region of interest" description="Disordered" evidence="1">
    <location>
        <begin position="1"/>
        <end position="24"/>
    </location>
</feature>
<dbReference type="AlphaFoldDB" id="A0A417XSS7"/>
<name>A0A417XSS7_9ACTN</name>
<organism evidence="2 3">
    <name type="scientific">Nocardioides immobilis</name>
    <dbReference type="NCBI Taxonomy" id="2049295"/>
    <lineage>
        <taxon>Bacteria</taxon>
        <taxon>Bacillati</taxon>
        <taxon>Actinomycetota</taxon>
        <taxon>Actinomycetes</taxon>
        <taxon>Propionibacteriales</taxon>
        <taxon>Nocardioidaceae</taxon>
        <taxon>Nocardioides</taxon>
    </lineage>
</organism>